<evidence type="ECO:0000259" key="2">
    <source>
        <dbReference type="PROSITE" id="PS50887"/>
    </source>
</evidence>
<dbReference type="PANTHER" id="PTHR46663">
    <property type="entry name" value="DIGUANYLATE CYCLASE DGCT-RELATED"/>
    <property type="match status" value="1"/>
</dbReference>
<gene>
    <name evidence="3" type="ORF">FIU01_11040</name>
</gene>
<dbReference type="OrthoDB" id="9813903at2"/>
<reference evidence="4" key="1">
    <citation type="journal article" date="2019" name="ISME J.">
        <title>Evolution in action: habitat transition from sediment to the pelagial leads to genome streamlining in Methylophilaceae.</title>
        <authorList>
            <person name="Salcher M."/>
            <person name="Schaefle D."/>
            <person name="Kaspar M."/>
            <person name="Neuenschwander S.M."/>
            <person name="Ghai R."/>
        </authorList>
    </citation>
    <scope>NUCLEOTIDE SEQUENCE [LARGE SCALE GENOMIC DNA]</scope>
    <source>
        <strain evidence="4">MMS-M-51</strain>
    </source>
</reference>
<proteinExistence type="predicted"/>
<dbReference type="Gene3D" id="3.30.70.270">
    <property type="match status" value="1"/>
</dbReference>
<name>A0A5B8CV92_9PROT</name>
<dbReference type="KEGG" id="mmec:FIU01_11040"/>
<keyword evidence="1" id="KW-0472">Membrane</keyword>
<dbReference type="InterPro" id="IPR029150">
    <property type="entry name" value="dCache_3"/>
</dbReference>
<dbReference type="RefSeq" id="WP_140004327.1">
    <property type="nucleotide sequence ID" value="NZ_CP040946.1"/>
</dbReference>
<dbReference type="InterPro" id="IPR043128">
    <property type="entry name" value="Rev_trsase/Diguanyl_cyclase"/>
</dbReference>
<dbReference type="Proteomes" id="UP000311008">
    <property type="component" value="Chromosome"/>
</dbReference>
<dbReference type="Pfam" id="PF00990">
    <property type="entry name" value="GGDEF"/>
    <property type="match status" value="1"/>
</dbReference>
<dbReference type="AlphaFoldDB" id="A0A5B8CV92"/>
<protein>
    <submittedName>
        <fullName evidence="3">Diguanylate cyclase</fullName>
    </submittedName>
</protein>
<evidence type="ECO:0000256" key="1">
    <source>
        <dbReference type="SAM" id="Phobius"/>
    </source>
</evidence>
<dbReference type="Pfam" id="PF14827">
    <property type="entry name" value="dCache_3"/>
    <property type="match status" value="1"/>
</dbReference>
<dbReference type="GO" id="GO:0003824">
    <property type="term" value="F:catalytic activity"/>
    <property type="evidence" value="ECO:0007669"/>
    <property type="project" value="UniProtKB-ARBA"/>
</dbReference>
<keyword evidence="1" id="KW-1133">Transmembrane helix</keyword>
<dbReference type="EMBL" id="CP040946">
    <property type="protein sequence ID" value="QDC45000.1"/>
    <property type="molecule type" value="Genomic_DNA"/>
</dbReference>
<feature type="transmembrane region" description="Helical" evidence="1">
    <location>
        <begin position="283"/>
        <end position="302"/>
    </location>
</feature>
<dbReference type="SUPFAM" id="SSF55073">
    <property type="entry name" value="Nucleotide cyclase"/>
    <property type="match status" value="1"/>
</dbReference>
<organism evidence="3 4">
    <name type="scientific">Methylophilus medardicus</name>
    <dbReference type="NCBI Taxonomy" id="2588534"/>
    <lineage>
        <taxon>Bacteria</taxon>
        <taxon>Pseudomonadati</taxon>
        <taxon>Pseudomonadota</taxon>
        <taxon>Betaproteobacteria</taxon>
        <taxon>Nitrosomonadales</taxon>
        <taxon>Methylophilaceae</taxon>
        <taxon>Methylophilus</taxon>
    </lineage>
</organism>
<dbReference type="InterPro" id="IPR000160">
    <property type="entry name" value="GGDEF_dom"/>
</dbReference>
<evidence type="ECO:0000313" key="4">
    <source>
        <dbReference type="Proteomes" id="UP000311008"/>
    </source>
</evidence>
<feature type="domain" description="GGDEF" evidence="2">
    <location>
        <begin position="344"/>
        <end position="472"/>
    </location>
</feature>
<dbReference type="FunFam" id="3.30.70.270:FF:000001">
    <property type="entry name" value="Diguanylate cyclase domain protein"/>
    <property type="match status" value="1"/>
</dbReference>
<accession>A0A5B8CV92</accession>
<sequence length="472" mass="52504">MKPSFYQNKVLYILITVLIAVQMGAFGVQVFNNRRISAQTLSAELKVGERIVDQMLVYRNVQLLQIAEILAKDYGFLEAFSTAHQDQETIESVLENHRKRAKAGMIMLTSIDQQIIAQSPRQLSLAPGSALAEVLRHPQDQHTLQFSSFVSGDSGQSDAQLFHVIHSPLKAPTRLADLTVGYAVDDVFLRSLRQMANLELMVVSKSNQTWTVHASTLSSIRVDALMPVVQSAQQSKIHSVMHDKREYLMLASMMASEPTQNIYLVIAKPLDVAVKPFKDMERVLYYLLALSISLSIIAIYYVNKRFVEPLSRQAHTDTLTGVGNRRLLVLMIARALANLRASQKPFALLLLDLNKFKQINDQHGHDTGDVVLKSVAERLKTTVRATDTVVRLGGDEFAVLLENCQHHDALKIVELISEAISQPIPVISDSFCVHASIGITTGYLGDNLDKMIKRADEAMYAAKSKGTTHTSK</sequence>
<dbReference type="InterPro" id="IPR029787">
    <property type="entry name" value="Nucleotide_cyclase"/>
</dbReference>
<dbReference type="CDD" id="cd01949">
    <property type="entry name" value="GGDEF"/>
    <property type="match status" value="1"/>
</dbReference>
<keyword evidence="1" id="KW-0812">Transmembrane</keyword>
<keyword evidence="4" id="KW-1185">Reference proteome</keyword>
<dbReference type="SMART" id="SM00267">
    <property type="entry name" value="GGDEF"/>
    <property type="match status" value="1"/>
</dbReference>
<dbReference type="PANTHER" id="PTHR46663:SF2">
    <property type="entry name" value="GGDEF DOMAIN-CONTAINING PROTEIN"/>
    <property type="match status" value="1"/>
</dbReference>
<dbReference type="NCBIfam" id="TIGR00254">
    <property type="entry name" value="GGDEF"/>
    <property type="match status" value="1"/>
</dbReference>
<dbReference type="InterPro" id="IPR052163">
    <property type="entry name" value="DGC-Regulatory_Protein"/>
</dbReference>
<evidence type="ECO:0000313" key="3">
    <source>
        <dbReference type="EMBL" id="QDC45000.1"/>
    </source>
</evidence>
<dbReference type="PROSITE" id="PS50887">
    <property type="entry name" value="GGDEF"/>
    <property type="match status" value="1"/>
</dbReference>